<dbReference type="InterPro" id="IPR036388">
    <property type="entry name" value="WH-like_DNA-bd_sf"/>
</dbReference>
<dbReference type="OrthoDB" id="2737287at2759"/>
<proteinExistence type="predicted"/>
<reference evidence="1" key="1">
    <citation type="submission" date="2021-03" db="EMBL/GenBank/DDBJ databases">
        <title>Draft genome sequence of rust myrtle Austropuccinia psidii MF-1, a brazilian biotype.</title>
        <authorList>
            <person name="Quecine M.C."/>
            <person name="Pachon D.M.R."/>
            <person name="Bonatelli M.L."/>
            <person name="Correr F.H."/>
            <person name="Franceschini L.M."/>
            <person name="Leite T.F."/>
            <person name="Margarido G.R.A."/>
            <person name="Almeida C.A."/>
            <person name="Ferrarezi J.A."/>
            <person name="Labate C.A."/>
        </authorList>
    </citation>
    <scope>NUCLEOTIDE SEQUENCE</scope>
    <source>
        <strain evidence="1">MF-1</strain>
    </source>
</reference>
<dbReference type="EMBL" id="AVOT02121275">
    <property type="protein sequence ID" value="MBW0585562.1"/>
    <property type="molecule type" value="Genomic_DNA"/>
</dbReference>
<evidence type="ECO:0000313" key="1">
    <source>
        <dbReference type="EMBL" id="MBW0585562.1"/>
    </source>
</evidence>
<comment type="caution">
    <text evidence="1">The sequence shown here is derived from an EMBL/GenBank/DDBJ whole genome shotgun (WGS) entry which is preliminary data.</text>
</comment>
<organism evidence="1 2">
    <name type="scientific">Austropuccinia psidii MF-1</name>
    <dbReference type="NCBI Taxonomy" id="1389203"/>
    <lineage>
        <taxon>Eukaryota</taxon>
        <taxon>Fungi</taxon>
        <taxon>Dikarya</taxon>
        <taxon>Basidiomycota</taxon>
        <taxon>Pucciniomycotina</taxon>
        <taxon>Pucciniomycetes</taxon>
        <taxon>Pucciniales</taxon>
        <taxon>Sphaerophragmiaceae</taxon>
        <taxon>Austropuccinia</taxon>
    </lineage>
</organism>
<dbReference type="Gene3D" id="1.10.10.10">
    <property type="entry name" value="Winged helix-like DNA-binding domain superfamily/Winged helix DNA-binding domain"/>
    <property type="match status" value="1"/>
</dbReference>
<dbReference type="InterPro" id="IPR009057">
    <property type="entry name" value="Homeodomain-like_sf"/>
</dbReference>
<name>A0A9Q3Q7A6_9BASI</name>
<accession>A0A9Q3Q7A6</accession>
<evidence type="ECO:0000313" key="2">
    <source>
        <dbReference type="Proteomes" id="UP000765509"/>
    </source>
</evidence>
<dbReference type="Proteomes" id="UP000765509">
    <property type="component" value="Unassembled WGS sequence"/>
</dbReference>
<protein>
    <recommendedName>
        <fullName evidence="3">Paired domain-containing protein</fullName>
    </recommendedName>
</protein>
<gene>
    <name evidence="1" type="ORF">O181_125277</name>
</gene>
<sequence length="117" mass="13039">MRGTQCPALISYPVMSALPTPYKRIKPPLGGWCAPMTSSPPDIMPYLNVEMRGRIVGMRQAGLPFQAISNLAGVPFTTVYNTMKKYKRFGTVQTKKKTGHPPIMTAQDRRELNLIIT</sequence>
<dbReference type="SUPFAM" id="SSF46689">
    <property type="entry name" value="Homeodomain-like"/>
    <property type="match status" value="1"/>
</dbReference>
<evidence type="ECO:0008006" key="3">
    <source>
        <dbReference type="Google" id="ProtNLM"/>
    </source>
</evidence>
<dbReference type="AlphaFoldDB" id="A0A9Q3Q7A6"/>
<keyword evidence="2" id="KW-1185">Reference proteome</keyword>